<feature type="compositionally biased region" description="Basic and acidic residues" evidence="1">
    <location>
        <begin position="1"/>
        <end position="16"/>
    </location>
</feature>
<dbReference type="AlphaFoldDB" id="A0A6J4U7U2"/>
<feature type="region of interest" description="Disordered" evidence="1">
    <location>
        <begin position="1"/>
        <end position="43"/>
    </location>
</feature>
<evidence type="ECO:0000313" key="2">
    <source>
        <dbReference type="EMBL" id="CAA9543347.1"/>
    </source>
</evidence>
<proteinExistence type="predicted"/>
<accession>A0A6J4U7U2</accession>
<feature type="compositionally biased region" description="Basic residues" evidence="1">
    <location>
        <begin position="24"/>
        <end position="34"/>
    </location>
</feature>
<name>A0A6J4U7U2_9BACT</name>
<reference evidence="2" key="1">
    <citation type="submission" date="2020-02" db="EMBL/GenBank/DDBJ databases">
        <authorList>
            <person name="Meier V. D."/>
        </authorList>
    </citation>
    <scope>NUCLEOTIDE SEQUENCE</scope>
    <source>
        <strain evidence="2">AVDCRST_MAG19</strain>
    </source>
</reference>
<feature type="non-terminal residue" evidence="2">
    <location>
        <position position="43"/>
    </location>
</feature>
<sequence length="43" mass="4770">ADRLSVIPTHERRWDDNAGPGGGRSRKRGRRGGRSRPTDEQGV</sequence>
<feature type="non-terminal residue" evidence="2">
    <location>
        <position position="1"/>
    </location>
</feature>
<organism evidence="2">
    <name type="scientific">uncultured Thermomicrobiales bacterium</name>
    <dbReference type="NCBI Taxonomy" id="1645740"/>
    <lineage>
        <taxon>Bacteria</taxon>
        <taxon>Pseudomonadati</taxon>
        <taxon>Thermomicrobiota</taxon>
        <taxon>Thermomicrobia</taxon>
        <taxon>Thermomicrobiales</taxon>
        <taxon>environmental samples</taxon>
    </lineage>
</organism>
<gene>
    <name evidence="2" type="ORF">AVDCRST_MAG19-96</name>
</gene>
<evidence type="ECO:0000256" key="1">
    <source>
        <dbReference type="SAM" id="MobiDB-lite"/>
    </source>
</evidence>
<protein>
    <submittedName>
        <fullName evidence="2">Uncharacterized protein</fullName>
    </submittedName>
</protein>
<dbReference type="EMBL" id="CADCWL010000005">
    <property type="protein sequence ID" value="CAA9543347.1"/>
    <property type="molecule type" value="Genomic_DNA"/>
</dbReference>